<gene>
    <name evidence="2" type="ORF">D9611_001191</name>
</gene>
<name>A0A8H5FLJ9_9AGAR</name>
<protein>
    <submittedName>
        <fullName evidence="2">Uncharacterized protein</fullName>
    </submittedName>
</protein>
<feature type="region of interest" description="Disordered" evidence="1">
    <location>
        <begin position="64"/>
        <end position="96"/>
    </location>
</feature>
<dbReference type="AlphaFoldDB" id="A0A8H5FLJ9"/>
<evidence type="ECO:0000256" key="1">
    <source>
        <dbReference type="SAM" id="MobiDB-lite"/>
    </source>
</evidence>
<proteinExistence type="predicted"/>
<evidence type="ECO:0000313" key="2">
    <source>
        <dbReference type="EMBL" id="KAF5341680.1"/>
    </source>
</evidence>
<feature type="compositionally biased region" description="Acidic residues" evidence="1">
    <location>
        <begin position="64"/>
        <end position="73"/>
    </location>
</feature>
<comment type="caution">
    <text evidence="2">The sequence shown here is derived from an EMBL/GenBank/DDBJ whole genome shotgun (WGS) entry which is preliminary data.</text>
</comment>
<dbReference type="OrthoDB" id="10669102at2759"/>
<organism evidence="2 3">
    <name type="scientific">Ephemerocybe angulata</name>
    <dbReference type="NCBI Taxonomy" id="980116"/>
    <lineage>
        <taxon>Eukaryota</taxon>
        <taxon>Fungi</taxon>
        <taxon>Dikarya</taxon>
        <taxon>Basidiomycota</taxon>
        <taxon>Agaricomycotina</taxon>
        <taxon>Agaricomycetes</taxon>
        <taxon>Agaricomycetidae</taxon>
        <taxon>Agaricales</taxon>
        <taxon>Agaricineae</taxon>
        <taxon>Psathyrellaceae</taxon>
        <taxon>Ephemerocybe</taxon>
    </lineage>
</organism>
<evidence type="ECO:0000313" key="3">
    <source>
        <dbReference type="Proteomes" id="UP000541558"/>
    </source>
</evidence>
<reference evidence="2 3" key="1">
    <citation type="journal article" date="2020" name="ISME J.">
        <title>Uncovering the hidden diversity of litter-decomposition mechanisms in mushroom-forming fungi.</title>
        <authorList>
            <person name="Floudas D."/>
            <person name="Bentzer J."/>
            <person name="Ahren D."/>
            <person name="Johansson T."/>
            <person name="Persson P."/>
            <person name="Tunlid A."/>
        </authorList>
    </citation>
    <scope>NUCLEOTIDE SEQUENCE [LARGE SCALE GENOMIC DNA]</scope>
    <source>
        <strain evidence="2 3">CBS 175.51</strain>
    </source>
</reference>
<dbReference type="EMBL" id="JAACJK010000001">
    <property type="protein sequence ID" value="KAF5341680.1"/>
    <property type="molecule type" value="Genomic_DNA"/>
</dbReference>
<keyword evidence="3" id="KW-1185">Reference proteome</keyword>
<dbReference type="Proteomes" id="UP000541558">
    <property type="component" value="Unassembled WGS sequence"/>
</dbReference>
<sequence>MKLQVAHDGLWEAVKEVLLTSEGATQEEKLAPYRQFLTPDILDRLENMSRGSSVVSLRLGDQLDDGVEGDSEEYSPGLVPFKRKKKEKRIQSRRDR</sequence>
<accession>A0A8H5FLJ9</accession>